<name>A0A8H3UDI7_VENIN</name>
<gene>
    <name evidence="1" type="ORF">EG327_011174</name>
</gene>
<reference evidence="1 2" key="1">
    <citation type="submission" date="2019-07" db="EMBL/GenBank/DDBJ databases">
        <title>Venturia inaequalis Genome Resource.</title>
        <authorList>
            <person name="Lichtner F.J."/>
        </authorList>
    </citation>
    <scope>NUCLEOTIDE SEQUENCE [LARGE SCALE GENOMIC DNA]</scope>
    <source>
        <strain evidence="1 2">DMI_063113</strain>
    </source>
</reference>
<accession>A0A8H3UDI7</accession>
<dbReference type="AlphaFoldDB" id="A0A8H3UDI7"/>
<organism evidence="1 2">
    <name type="scientific">Venturia inaequalis</name>
    <name type="common">Apple scab fungus</name>
    <dbReference type="NCBI Taxonomy" id="5025"/>
    <lineage>
        <taxon>Eukaryota</taxon>
        <taxon>Fungi</taxon>
        <taxon>Dikarya</taxon>
        <taxon>Ascomycota</taxon>
        <taxon>Pezizomycotina</taxon>
        <taxon>Dothideomycetes</taxon>
        <taxon>Pleosporomycetidae</taxon>
        <taxon>Venturiales</taxon>
        <taxon>Venturiaceae</taxon>
        <taxon>Venturia</taxon>
    </lineage>
</organism>
<evidence type="ECO:0000313" key="2">
    <source>
        <dbReference type="Proteomes" id="UP000490939"/>
    </source>
</evidence>
<proteinExistence type="predicted"/>
<comment type="caution">
    <text evidence="1">The sequence shown here is derived from an EMBL/GenBank/DDBJ whole genome shotgun (WGS) entry which is preliminary data.</text>
</comment>
<dbReference type="EMBL" id="WNWR01000850">
    <property type="protein sequence ID" value="KAE9968174.1"/>
    <property type="molecule type" value="Genomic_DNA"/>
</dbReference>
<evidence type="ECO:0000313" key="1">
    <source>
        <dbReference type="EMBL" id="KAE9968174.1"/>
    </source>
</evidence>
<sequence length="54" mass="6298">MAEIPEYKRNIIVNYRFNDHLSFPQIASRVRGITADAARQIYYRAKKRAGSNRA</sequence>
<dbReference type="Proteomes" id="UP000490939">
    <property type="component" value="Unassembled WGS sequence"/>
</dbReference>
<protein>
    <submittedName>
        <fullName evidence="1">Uncharacterized protein</fullName>
    </submittedName>
</protein>
<keyword evidence="2" id="KW-1185">Reference proteome</keyword>